<proteinExistence type="predicted"/>
<dbReference type="InterPro" id="IPR024975">
    <property type="entry name" value="NOV_C"/>
</dbReference>
<dbReference type="Proteomes" id="UP000289921">
    <property type="component" value="Unassembled WGS sequence"/>
</dbReference>
<evidence type="ECO:0000313" key="3">
    <source>
        <dbReference type="Proteomes" id="UP000289921"/>
    </source>
</evidence>
<evidence type="ECO:0000313" key="2">
    <source>
        <dbReference type="EMBL" id="RXX22460.1"/>
    </source>
</evidence>
<dbReference type="Pfam" id="PF13020">
    <property type="entry name" value="NOV_C"/>
    <property type="match status" value="1"/>
</dbReference>
<gene>
    <name evidence="2" type="ORF">DF217_00295</name>
</gene>
<accession>A0A4Q2FQ05</accession>
<name>A0A4Q2FQ05_STROR</name>
<dbReference type="EMBL" id="QEWK01000001">
    <property type="protein sequence ID" value="RXX22460.1"/>
    <property type="molecule type" value="Genomic_DNA"/>
</dbReference>
<feature type="domain" description="Protein NO VEIN C-terminal" evidence="1">
    <location>
        <begin position="191"/>
        <end position="274"/>
    </location>
</feature>
<dbReference type="RefSeq" id="WP_129312478.1">
    <property type="nucleotide sequence ID" value="NZ_QEWK01000001.1"/>
</dbReference>
<evidence type="ECO:0000259" key="1">
    <source>
        <dbReference type="Pfam" id="PF13020"/>
    </source>
</evidence>
<protein>
    <recommendedName>
        <fullName evidence="1">Protein NO VEIN C-terminal domain-containing protein</fullName>
    </recommendedName>
</protein>
<reference evidence="2 3" key="1">
    <citation type="submission" date="2018-05" db="EMBL/GenBank/DDBJ databases">
        <title>Streptococcus from otitis media.</title>
        <authorList>
            <person name="Wayes A.M."/>
            <person name="Jakubovics N.S."/>
        </authorList>
    </citation>
    <scope>NUCLEOTIDE SEQUENCE [LARGE SCALE GENOMIC DNA]</scope>
    <source>
        <strain evidence="2 3">NU39</strain>
    </source>
</reference>
<organism evidence="2 3">
    <name type="scientific">Streptococcus oralis</name>
    <dbReference type="NCBI Taxonomy" id="1303"/>
    <lineage>
        <taxon>Bacteria</taxon>
        <taxon>Bacillati</taxon>
        <taxon>Bacillota</taxon>
        <taxon>Bacilli</taxon>
        <taxon>Lactobacillales</taxon>
        <taxon>Streptococcaceae</taxon>
        <taxon>Streptococcus</taxon>
    </lineage>
</organism>
<dbReference type="AlphaFoldDB" id="A0A4Q2FQ05"/>
<comment type="caution">
    <text evidence="2">The sequence shown here is derived from an EMBL/GenBank/DDBJ whole genome shotgun (WGS) entry which is preliminary data.</text>
</comment>
<sequence length="311" mass="35671">MLAELKRCNSVGNIDGIIFLVSMLNGRKKVGFSELVNRCALEKGVTIHCSGAVAFLQYLGYIENDGEIVTTTDKYASIDSKEKSVVISSLVEECITKLTEEGLFDKEGLVFDAEQGHLSIRRSTFPLAYASIRNFLTLAGVLEREFNGEIGISDSYEQEFSARLRSRKDKFTLEQLMERQKEQSRRGLEAEEFVVRFERNRIPLKAYKIKRISDFDVSAGYDIVSFADESSGIYDRFIEVKSFIGTPHFYWSENEADVAKLKGDRYVLCLVEYERMKDPEYEPIFIVNPYEKIFSDNTWLVNTSSYKIQKI</sequence>